<organism evidence="2 3">
    <name type="scientific">Mycetomoellerius zeteki</name>
    <dbReference type="NCBI Taxonomy" id="64791"/>
    <lineage>
        <taxon>Eukaryota</taxon>
        <taxon>Metazoa</taxon>
        <taxon>Ecdysozoa</taxon>
        <taxon>Arthropoda</taxon>
        <taxon>Hexapoda</taxon>
        <taxon>Insecta</taxon>
        <taxon>Pterygota</taxon>
        <taxon>Neoptera</taxon>
        <taxon>Endopterygota</taxon>
        <taxon>Hymenoptera</taxon>
        <taxon>Apocrita</taxon>
        <taxon>Aculeata</taxon>
        <taxon>Formicoidea</taxon>
        <taxon>Formicidae</taxon>
        <taxon>Myrmicinae</taxon>
        <taxon>Mycetomoellerius</taxon>
    </lineage>
</organism>
<feature type="compositionally biased region" description="Basic and acidic residues" evidence="1">
    <location>
        <begin position="21"/>
        <end position="30"/>
    </location>
</feature>
<sequence>MSAARSPQPSALVRCGGAHDGAARKTPEPKRRNRTAASFSRQVSRRGLEKLSERSCATRPDWRELT</sequence>
<dbReference type="Proteomes" id="UP000075809">
    <property type="component" value="Unassembled WGS sequence"/>
</dbReference>
<keyword evidence="3" id="KW-1185">Reference proteome</keyword>
<name>A0A151WKD6_9HYME</name>
<proteinExistence type="predicted"/>
<evidence type="ECO:0000313" key="3">
    <source>
        <dbReference type="Proteomes" id="UP000075809"/>
    </source>
</evidence>
<feature type="region of interest" description="Disordered" evidence="1">
    <location>
        <begin position="1"/>
        <end position="66"/>
    </location>
</feature>
<evidence type="ECO:0000256" key="1">
    <source>
        <dbReference type="SAM" id="MobiDB-lite"/>
    </source>
</evidence>
<dbReference type="AlphaFoldDB" id="A0A151WKD6"/>
<evidence type="ECO:0000313" key="2">
    <source>
        <dbReference type="EMBL" id="KYQ48145.1"/>
    </source>
</evidence>
<dbReference type="EMBL" id="KQ983031">
    <property type="protein sequence ID" value="KYQ48145.1"/>
    <property type="molecule type" value="Genomic_DNA"/>
</dbReference>
<protein>
    <submittedName>
        <fullName evidence="2">Uncharacterized protein</fullName>
    </submittedName>
</protein>
<reference evidence="2 3" key="1">
    <citation type="submission" date="2015-09" db="EMBL/GenBank/DDBJ databases">
        <title>Trachymyrmex zeteki WGS genome.</title>
        <authorList>
            <person name="Nygaard S."/>
            <person name="Hu H."/>
            <person name="Boomsma J."/>
            <person name="Zhang G."/>
        </authorList>
    </citation>
    <scope>NUCLEOTIDE SEQUENCE [LARGE SCALE GENOMIC DNA]</scope>
    <source>
        <strain evidence="2">Tzet28-1</strain>
        <tissue evidence="2">Whole body</tissue>
    </source>
</reference>
<gene>
    <name evidence="2" type="ORF">ALC60_12857</name>
</gene>
<accession>A0A151WKD6</accession>